<dbReference type="InterPro" id="IPR010997">
    <property type="entry name" value="HRDC-like_sf"/>
</dbReference>
<evidence type="ECO:0000256" key="7">
    <source>
        <dbReference type="ARBA" id="ARBA00023136"/>
    </source>
</evidence>
<evidence type="ECO:0000313" key="16">
    <source>
        <dbReference type="EMBL" id="CAH4037153.1"/>
    </source>
</evidence>
<name>A0A9P0TVY3_PIEBR</name>
<keyword evidence="14" id="KW-0812">Transmembrane</keyword>
<evidence type="ECO:0000256" key="13">
    <source>
        <dbReference type="ARBA" id="ARBA00073026"/>
    </source>
</evidence>
<evidence type="ECO:0000256" key="10">
    <source>
        <dbReference type="ARBA" id="ARBA00043924"/>
    </source>
</evidence>
<feature type="domain" description="RNA polymerase Rpb4/RPC9 core" evidence="15">
    <location>
        <begin position="23"/>
        <end position="144"/>
    </location>
</feature>
<evidence type="ECO:0000256" key="14">
    <source>
        <dbReference type="SAM" id="Phobius"/>
    </source>
</evidence>
<evidence type="ECO:0000256" key="5">
    <source>
        <dbReference type="ARBA" id="ARBA00022475"/>
    </source>
</evidence>
<evidence type="ECO:0000256" key="1">
    <source>
        <dbReference type="ARBA" id="ARBA00004123"/>
    </source>
</evidence>
<dbReference type="SMART" id="SM00657">
    <property type="entry name" value="RPOL4c"/>
    <property type="match status" value="1"/>
</dbReference>
<dbReference type="EMBL" id="CALOZG010000085">
    <property type="protein sequence ID" value="CAH4037153.1"/>
    <property type="molecule type" value="Genomic_DNA"/>
</dbReference>
<evidence type="ECO:0000256" key="6">
    <source>
        <dbReference type="ARBA" id="ARBA00022478"/>
    </source>
</evidence>
<dbReference type="Pfam" id="PF03874">
    <property type="entry name" value="RNA_pol_Rpb4"/>
    <property type="match status" value="1"/>
</dbReference>
<comment type="function">
    <text evidence="10">Accessory protein for the calcitonin gene-related peptide (CGRP) receptor. It modulates CGRP responsiveness in a variety of tissues.</text>
</comment>
<dbReference type="FunFam" id="1.20.1250.40:FF:000002">
    <property type="entry name" value="DNA-directed RNA polymerase III subunit RPC9"/>
    <property type="match status" value="1"/>
</dbReference>
<organism evidence="16 17">
    <name type="scientific">Pieris brassicae</name>
    <name type="common">White butterfly</name>
    <name type="synonym">Large white butterfly</name>
    <dbReference type="NCBI Taxonomy" id="7116"/>
    <lineage>
        <taxon>Eukaryota</taxon>
        <taxon>Metazoa</taxon>
        <taxon>Ecdysozoa</taxon>
        <taxon>Arthropoda</taxon>
        <taxon>Hexapoda</taxon>
        <taxon>Insecta</taxon>
        <taxon>Pterygota</taxon>
        <taxon>Neoptera</taxon>
        <taxon>Endopterygota</taxon>
        <taxon>Lepidoptera</taxon>
        <taxon>Glossata</taxon>
        <taxon>Ditrysia</taxon>
        <taxon>Papilionoidea</taxon>
        <taxon>Pieridae</taxon>
        <taxon>Pierinae</taxon>
        <taxon>Pieris</taxon>
    </lineage>
</organism>
<protein>
    <recommendedName>
        <fullName evidence="4">DNA-directed RNA polymerase III subunit RPC9</fullName>
    </recommendedName>
    <alternativeName>
        <fullName evidence="13">DNA-directed RNA polymerase III subunit rpc9</fullName>
    </alternativeName>
</protein>
<dbReference type="InterPro" id="IPR005574">
    <property type="entry name" value="Rpb4/RPC9"/>
</dbReference>
<evidence type="ECO:0000256" key="9">
    <source>
        <dbReference type="ARBA" id="ARBA00023242"/>
    </source>
</evidence>
<keyword evidence="5" id="KW-1003">Cell membrane</keyword>
<gene>
    <name evidence="16" type="ORF">PIBRA_LOCUS12872</name>
</gene>
<proteinExistence type="inferred from homology"/>
<comment type="function">
    <text evidence="12">DNA-dependent RNA polymerase catalyzes the transcription of DNA into RNA using the four ribonucleoside triphosphates as substrates. Specific peripheric component of RNA polymerase III (Pol III) which synthesizes small non-coding RNAs including 5S rRNA, snRNAs, tRNAs and miRNAs from at least 500 distinct genomic loci. With POLR3H/RPC8 forms a mobile stalk that protrudes from Pol III core and functions primarily in transcription initiation. Pol III plays a key role in sensing and limiting infection by intracellular bacteria and DNA viruses. Acts as nuclear and cytosolic DNA sensor involved in innate immune response. Can sense non-self dsDNA that serves as template for transcription into dsRNA. The non-self RNA polymerase III transcripts, such as Epstein-Barr virus-encoded RNAs (EBERs) induce type I interferon and NF-kappa-B through the RIG-I pathway.</text>
</comment>
<dbReference type="PANTHER" id="PTHR15561">
    <property type="entry name" value="CALCITONIN GENE-RELATED PEPTIDE-RECEPTOR COMPONENT PROTEIN"/>
    <property type="match status" value="1"/>
</dbReference>
<dbReference type="Proteomes" id="UP001152562">
    <property type="component" value="Unassembled WGS sequence"/>
</dbReference>
<evidence type="ECO:0000313" key="17">
    <source>
        <dbReference type="Proteomes" id="UP001152562"/>
    </source>
</evidence>
<dbReference type="PANTHER" id="PTHR15561:SF0">
    <property type="entry name" value="DNA-DIRECTED RNA POLYMERASE III SUBUNIT RPC9"/>
    <property type="match status" value="1"/>
</dbReference>
<evidence type="ECO:0000256" key="2">
    <source>
        <dbReference type="ARBA" id="ARBA00004413"/>
    </source>
</evidence>
<dbReference type="Gene3D" id="1.20.1250.40">
    <property type="match status" value="1"/>
</dbReference>
<dbReference type="InterPro" id="IPR006590">
    <property type="entry name" value="RNA_pol_Rpb4/RPC9_core"/>
</dbReference>
<comment type="subcellular location">
    <subcellularLocation>
        <location evidence="2">Cell membrane</location>
        <topology evidence="2">Peripheral membrane protein</topology>
        <orientation evidence="2">Cytoplasmic side</orientation>
    </subcellularLocation>
    <subcellularLocation>
        <location evidence="1">Nucleus</location>
    </subcellularLocation>
</comment>
<dbReference type="GO" id="GO:0005666">
    <property type="term" value="C:RNA polymerase III complex"/>
    <property type="evidence" value="ECO:0007669"/>
    <property type="project" value="InterPro"/>
</dbReference>
<keyword evidence="6" id="KW-0240">DNA-directed RNA polymerase</keyword>
<comment type="caution">
    <text evidence="16">The sequence shown here is derived from an EMBL/GenBank/DDBJ whole genome shotgun (WGS) entry which is preliminary data.</text>
</comment>
<evidence type="ECO:0000256" key="8">
    <source>
        <dbReference type="ARBA" id="ARBA00023163"/>
    </source>
</evidence>
<dbReference type="SUPFAM" id="SSF47819">
    <property type="entry name" value="HRDC-like"/>
    <property type="match status" value="1"/>
</dbReference>
<dbReference type="GO" id="GO:0005886">
    <property type="term" value="C:plasma membrane"/>
    <property type="evidence" value="ECO:0007669"/>
    <property type="project" value="UniProtKB-SubCell"/>
</dbReference>
<keyword evidence="9" id="KW-0539">Nucleus</keyword>
<sequence>MLEITQDENKLIININLLILVIMEIINANTAFLSNFEVMQILQQLKDNTQKKHKREASLATVTYETVRYLQDTECQHQSSEKIKNFLESLKSFKLTKLEKLMMVNTPPRTELEIQLIVQESEERLSENDVKLIIGAANEIFPQAS</sequence>
<dbReference type="GO" id="GO:0000166">
    <property type="term" value="F:nucleotide binding"/>
    <property type="evidence" value="ECO:0007669"/>
    <property type="project" value="InterPro"/>
</dbReference>
<comment type="subunit">
    <text evidence="11">Component of the RNA polymerase III complex consisting of 17 subunits: a ten-subunit horseshoe-shaped catalytic core composed of POLR3A/RPC1, POLR3B/RPC2, POLR1C/RPAC1, POLR1D/RPAC2, POLR3K/RPC10, POLR2E/RPABC1, POLR2F/RPABC2, POLR2H/RPABC3, POLR2K/RPABC4 and POLR2L/RPABC5; a mobile stalk composed of two subunits POLR3H/RPC8 and CRCP/RPC9, protruding from the core and functioning primarily in transcription initiation; and additional subunits homologous to general transcription factors of the RNA polymerase II machinery, POLR3C/RPC3-POLR3F/RPC6-POLR3G/RPC7 heterotrimer required for transcription initiation and POLR3D/RPC4-POLR3E/RPC5 heterodimer involved in both transcription initiation and termination.</text>
</comment>
<evidence type="ECO:0000256" key="12">
    <source>
        <dbReference type="ARBA" id="ARBA00045808"/>
    </source>
</evidence>
<dbReference type="AlphaFoldDB" id="A0A9P0TVY3"/>
<accession>A0A9P0TVY3</accession>
<dbReference type="GO" id="GO:0006384">
    <property type="term" value="P:transcription initiation at RNA polymerase III promoter"/>
    <property type="evidence" value="ECO:0007669"/>
    <property type="project" value="InterPro"/>
</dbReference>
<keyword evidence="8" id="KW-0804">Transcription</keyword>
<keyword evidence="17" id="KW-1185">Reference proteome</keyword>
<dbReference type="OrthoDB" id="1746530at2759"/>
<keyword evidence="14" id="KW-1133">Transmembrane helix</keyword>
<dbReference type="InterPro" id="IPR038846">
    <property type="entry name" value="RPC9"/>
</dbReference>
<keyword evidence="7 14" id="KW-0472">Membrane</keyword>
<reference evidence="16" key="1">
    <citation type="submission" date="2022-05" db="EMBL/GenBank/DDBJ databases">
        <authorList>
            <person name="Okamura Y."/>
        </authorList>
    </citation>
    <scope>NUCLEOTIDE SEQUENCE</scope>
</reference>
<dbReference type="InterPro" id="IPR038324">
    <property type="entry name" value="Rpb4/RPC9_sf"/>
</dbReference>
<comment type="similarity">
    <text evidence="3">Belongs to the eukaryotic RPC9 RNA polymerase subunit family.</text>
</comment>
<feature type="transmembrane region" description="Helical" evidence="14">
    <location>
        <begin position="12"/>
        <end position="36"/>
    </location>
</feature>
<evidence type="ECO:0000259" key="15">
    <source>
        <dbReference type="SMART" id="SM00657"/>
    </source>
</evidence>
<evidence type="ECO:0000256" key="3">
    <source>
        <dbReference type="ARBA" id="ARBA00006898"/>
    </source>
</evidence>
<evidence type="ECO:0000256" key="11">
    <source>
        <dbReference type="ARBA" id="ARBA00044007"/>
    </source>
</evidence>
<evidence type="ECO:0000256" key="4">
    <source>
        <dbReference type="ARBA" id="ARBA00016672"/>
    </source>
</evidence>